<feature type="compositionally biased region" description="Basic and acidic residues" evidence="3">
    <location>
        <begin position="73"/>
        <end position="97"/>
    </location>
</feature>
<dbReference type="SUPFAM" id="SSF57701">
    <property type="entry name" value="Zn2/Cys6 DNA-binding domain"/>
    <property type="match status" value="1"/>
</dbReference>
<organism evidence="5 6">
    <name type="scientific">Thelonectria olida</name>
    <dbReference type="NCBI Taxonomy" id="1576542"/>
    <lineage>
        <taxon>Eukaryota</taxon>
        <taxon>Fungi</taxon>
        <taxon>Dikarya</taxon>
        <taxon>Ascomycota</taxon>
        <taxon>Pezizomycotina</taxon>
        <taxon>Sordariomycetes</taxon>
        <taxon>Hypocreomycetidae</taxon>
        <taxon>Hypocreales</taxon>
        <taxon>Nectriaceae</taxon>
        <taxon>Thelonectria</taxon>
    </lineage>
</organism>
<dbReference type="Pfam" id="PF11951">
    <property type="entry name" value="Fungal_trans_2"/>
    <property type="match status" value="2"/>
</dbReference>
<dbReference type="CDD" id="cd00067">
    <property type="entry name" value="GAL4"/>
    <property type="match status" value="1"/>
</dbReference>
<dbReference type="PROSITE" id="PS50048">
    <property type="entry name" value="ZN2_CY6_FUNGAL_2"/>
    <property type="match status" value="1"/>
</dbReference>
<dbReference type="EMBL" id="JAGPYM010000037">
    <property type="protein sequence ID" value="KAH6874787.1"/>
    <property type="molecule type" value="Genomic_DNA"/>
</dbReference>
<evidence type="ECO:0000313" key="5">
    <source>
        <dbReference type="EMBL" id="KAH6874787.1"/>
    </source>
</evidence>
<dbReference type="InterPro" id="IPR001138">
    <property type="entry name" value="Zn2Cys6_DnaBD"/>
</dbReference>
<comment type="subcellular location">
    <subcellularLocation>
        <location evidence="1">Nucleus</location>
    </subcellularLocation>
</comment>
<evidence type="ECO:0000256" key="1">
    <source>
        <dbReference type="ARBA" id="ARBA00004123"/>
    </source>
</evidence>
<dbReference type="GO" id="GO:0005634">
    <property type="term" value="C:nucleus"/>
    <property type="evidence" value="ECO:0007669"/>
    <property type="project" value="UniProtKB-SubCell"/>
</dbReference>
<dbReference type="OrthoDB" id="5386330at2759"/>
<dbReference type="Gene3D" id="4.10.240.10">
    <property type="entry name" value="Zn(2)-C6 fungal-type DNA-binding domain"/>
    <property type="match status" value="1"/>
</dbReference>
<sequence>MPTRKRPYVPKTKGCHECSQRRIHCDRTEPQCRKCSQKGLKCSGLGIRHRFNDGVAARGKWAGMTMERVFQAKEKERKGPEQKLSKTTKCSEEKVVEEPAQAVPEDAVIPAESTQQMGDLLEAILGAPEADNNTLHTEGNPTIEDYEDTSCLSNDIVLFQPLPDNVSREGRNMLLHFSEHIATEMIAFDGFHNGWRHLILPLAQTDHIVLNAVLAAAEAHQRINQAQAPINGLQDKRLTLWHPNSSRLYARAIQGLRERQELIHGDQASKLSVITTILVLLSAVLVTGCSDFPVLIRMLESAIEAMGGREGLGDGEFTDFILRQVNKMRVYAAPLLCEQTGVQIISSRAQTAQLLDCLNHSVQQYPEQAVVSKQVTDLVDQARDIYLNQVFSELESSSSLGTSDIGSIRRVQRFKQTLQALPPDSPAHKVLVWATFVAASDCQLEEHKAFFEGVLMRHFARSGFGNVLKGLESLQRIWARDPRERWTSMLPEGKVLVM</sequence>
<dbReference type="GO" id="GO:0008270">
    <property type="term" value="F:zinc ion binding"/>
    <property type="evidence" value="ECO:0007669"/>
    <property type="project" value="InterPro"/>
</dbReference>
<comment type="caution">
    <text evidence="5">The sequence shown here is derived from an EMBL/GenBank/DDBJ whole genome shotgun (WGS) entry which is preliminary data.</text>
</comment>
<name>A0A9P8VT34_9HYPO</name>
<dbReference type="SMART" id="SM00066">
    <property type="entry name" value="GAL4"/>
    <property type="match status" value="1"/>
</dbReference>
<dbReference type="InterPro" id="IPR021858">
    <property type="entry name" value="Fun_TF"/>
</dbReference>
<accession>A0A9P8VT34</accession>
<protein>
    <recommendedName>
        <fullName evidence="4">Zn(2)-C6 fungal-type domain-containing protein</fullName>
    </recommendedName>
</protein>
<feature type="domain" description="Zn(2)-C6 fungal-type" evidence="4">
    <location>
        <begin position="14"/>
        <end position="43"/>
    </location>
</feature>
<dbReference type="AlphaFoldDB" id="A0A9P8VT34"/>
<proteinExistence type="predicted"/>
<dbReference type="Pfam" id="PF00172">
    <property type="entry name" value="Zn_clus"/>
    <property type="match status" value="1"/>
</dbReference>
<dbReference type="GO" id="GO:0000981">
    <property type="term" value="F:DNA-binding transcription factor activity, RNA polymerase II-specific"/>
    <property type="evidence" value="ECO:0007669"/>
    <property type="project" value="InterPro"/>
</dbReference>
<dbReference type="GO" id="GO:0045944">
    <property type="term" value="P:positive regulation of transcription by RNA polymerase II"/>
    <property type="evidence" value="ECO:0007669"/>
    <property type="project" value="TreeGrafter"/>
</dbReference>
<dbReference type="PROSITE" id="PS00463">
    <property type="entry name" value="ZN2_CY6_FUNGAL_1"/>
    <property type="match status" value="1"/>
</dbReference>
<keyword evidence="6" id="KW-1185">Reference proteome</keyword>
<evidence type="ECO:0000259" key="4">
    <source>
        <dbReference type="PROSITE" id="PS50048"/>
    </source>
</evidence>
<dbReference type="PANTHER" id="PTHR37534:SF17">
    <property type="entry name" value="ZN(2)-C6 FUNGAL-TYPE DOMAIN-CONTAINING PROTEIN"/>
    <property type="match status" value="1"/>
</dbReference>
<evidence type="ECO:0000313" key="6">
    <source>
        <dbReference type="Proteomes" id="UP000777438"/>
    </source>
</evidence>
<dbReference type="InterPro" id="IPR036864">
    <property type="entry name" value="Zn2-C6_fun-type_DNA-bd_sf"/>
</dbReference>
<feature type="region of interest" description="Disordered" evidence="3">
    <location>
        <begin position="73"/>
        <end position="101"/>
    </location>
</feature>
<evidence type="ECO:0000256" key="3">
    <source>
        <dbReference type="SAM" id="MobiDB-lite"/>
    </source>
</evidence>
<dbReference type="GO" id="GO:0000976">
    <property type="term" value="F:transcription cis-regulatory region binding"/>
    <property type="evidence" value="ECO:0007669"/>
    <property type="project" value="TreeGrafter"/>
</dbReference>
<evidence type="ECO:0000256" key="2">
    <source>
        <dbReference type="ARBA" id="ARBA00023242"/>
    </source>
</evidence>
<gene>
    <name evidence="5" type="ORF">B0T10DRAFT_498557</name>
</gene>
<dbReference type="PANTHER" id="PTHR37534">
    <property type="entry name" value="TRANSCRIPTIONAL ACTIVATOR PROTEIN UGA3"/>
    <property type="match status" value="1"/>
</dbReference>
<dbReference type="Proteomes" id="UP000777438">
    <property type="component" value="Unassembled WGS sequence"/>
</dbReference>
<keyword evidence="2" id="KW-0539">Nucleus</keyword>
<reference evidence="5 6" key="1">
    <citation type="journal article" date="2021" name="Nat. Commun.">
        <title>Genetic determinants of endophytism in the Arabidopsis root mycobiome.</title>
        <authorList>
            <person name="Mesny F."/>
            <person name="Miyauchi S."/>
            <person name="Thiergart T."/>
            <person name="Pickel B."/>
            <person name="Atanasova L."/>
            <person name="Karlsson M."/>
            <person name="Huettel B."/>
            <person name="Barry K.W."/>
            <person name="Haridas S."/>
            <person name="Chen C."/>
            <person name="Bauer D."/>
            <person name="Andreopoulos W."/>
            <person name="Pangilinan J."/>
            <person name="LaButti K."/>
            <person name="Riley R."/>
            <person name="Lipzen A."/>
            <person name="Clum A."/>
            <person name="Drula E."/>
            <person name="Henrissat B."/>
            <person name="Kohler A."/>
            <person name="Grigoriev I.V."/>
            <person name="Martin F.M."/>
            <person name="Hacquard S."/>
        </authorList>
    </citation>
    <scope>NUCLEOTIDE SEQUENCE [LARGE SCALE GENOMIC DNA]</scope>
    <source>
        <strain evidence="5 6">MPI-CAGE-CH-0241</strain>
    </source>
</reference>